<dbReference type="GO" id="GO:0005634">
    <property type="term" value="C:nucleus"/>
    <property type="evidence" value="ECO:0007669"/>
    <property type="project" value="UniProtKB-SubCell"/>
</dbReference>
<keyword evidence="11" id="KW-1185">Reference proteome</keyword>
<evidence type="ECO:0000256" key="6">
    <source>
        <dbReference type="ARBA" id="ARBA00023242"/>
    </source>
</evidence>
<keyword evidence="5" id="KW-0804">Transcription</keyword>
<keyword evidence="6" id="KW-0539">Nucleus</keyword>
<feature type="domain" description="HTH myb-type" evidence="9">
    <location>
        <begin position="11"/>
        <end position="63"/>
    </location>
</feature>
<dbReference type="GO" id="GO:0003677">
    <property type="term" value="F:DNA binding"/>
    <property type="evidence" value="ECO:0007669"/>
    <property type="project" value="UniProtKB-KW"/>
</dbReference>
<name>A0AAV3QXW3_LITER</name>
<keyword evidence="3" id="KW-0805">Transcription regulation</keyword>
<evidence type="ECO:0000256" key="4">
    <source>
        <dbReference type="ARBA" id="ARBA00023125"/>
    </source>
</evidence>
<evidence type="ECO:0000259" key="9">
    <source>
        <dbReference type="PROSITE" id="PS51294"/>
    </source>
</evidence>
<evidence type="ECO:0000256" key="5">
    <source>
        <dbReference type="ARBA" id="ARBA00023163"/>
    </source>
</evidence>
<dbReference type="InterPro" id="IPR015495">
    <property type="entry name" value="Myb_TF_plants"/>
</dbReference>
<gene>
    <name evidence="10" type="ORF">LIER_23220</name>
</gene>
<dbReference type="Proteomes" id="UP001454036">
    <property type="component" value="Unassembled WGS sequence"/>
</dbReference>
<keyword evidence="2" id="KW-0677">Repeat</keyword>
<dbReference type="CDD" id="cd00167">
    <property type="entry name" value="SANT"/>
    <property type="match status" value="2"/>
</dbReference>
<feature type="compositionally biased region" description="Basic and acidic residues" evidence="7">
    <location>
        <begin position="221"/>
        <end position="232"/>
    </location>
</feature>
<evidence type="ECO:0000259" key="8">
    <source>
        <dbReference type="PROSITE" id="PS50090"/>
    </source>
</evidence>
<evidence type="ECO:0000256" key="1">
    <source>
        <dbReference type="ARBA" id="ARBA00004123"/>
    </source>
</evidence>
<dbReference type="Pfam" id="PF00249">
    <property type="entry name" value="Myb_DNA-binding"/>
    <property type="match status" value="2"/>
</dbReference>
<protein>
    <submittedName>
        <fullName evidence="10">Homeodomain transcription factor</fullName>
    </submittedName>
</protein>
<dbReference type="PROSITE" id="PS50090">
    <property type="entry name" value="MYB_LIKE"/>
    <property type="match status" value="2"/>
</dbReference>
<keyword evidence="4 10" id="KW-0238">DNA-binding</keyword>
<feature type="region of interest" description="Disordered" evidence="7">
    <location>
        <begin position="213"/>
        <end position="232"/>
    </location>
</feature>
<dbReference type="SUPFAM" id="SSF46689">
    <property type="entry name" value="Homeodomain-like"/>
    <property type="match status" value="1"/>
</dbReference>
<comment type="caution">
    <text evidence="10">The sequence shown here is derived from an EMBL/GenBank/DDBJ whole genome shotgun (WGS) entry which is preliminary data.</text>
</comment>
<comment type="subcellular location">
    <subcellularLocation>
        <location evidence="1">Nucleus</location>
    </subcellularLocation>
</comment>
<evidence type="ECO:0000313" key="10">
    <source>
        <dbReference type="EMBL" id="GAA0168518.1"/>
    </source>
</evidence>
<dbReference type="FunFam" id="1.10.10.60:FF:000015">
    <property type="entry name" value="Transcription factor RAX3"/>
    <property type="match status" value="1"/>
</dbReference>
<dbReference type="InterPro" id="IPR009057">
    <property type="entry name" value="Homeodomain-like_sf"/>
</dbReference>
<evidence type="ECO:0000256" key="7">
    <source>
        <dbReference type="SAM" id="MobiDB-lite"/>
    </source>
</evidence>
<organism evidence="10 11">
    <name type="scientific">Lithospermum erythrorhizon</name>
    <name type="common">Purple gromwell</name>
    <name type="synonym">Lithospermum officinale var. erythrorhizon</name>
    <dbReference type="NCBI Taxonomy" id="34254"/>
    <lineage>
        <taxon>Eukaryota</taxon>
        <taxon>Viridiplantae</taxon>
        <taxon>Streptophyta</taxon>
        <taxon>Embryophyta</taxon>
        <taxon>Tracheophyta</taxon>
        <taxon>Spermatophyta</taxon>
        <taxon>Magnoliopsida</taxon>
        <taxon>eudicotyledons</taxon>
        <taxon>Gunneridae</taxon>
        <taxon>Pentapetalae</taxon>
        <taxon>asterids</taxon>
        <taxon>lamiids</taxon>
        <taxon>Boraginales</taxon>
        <taxon>Boraginaceae</taxon>
        <taxon>Boraginoideae</taxon>
        <taxon>Lithospermeae</taxon>
        <taxon>Lithospermum</taxon>
    </lineage>
</organism>
<keyword evidence="10" id="KW-0371">Homeobox</keyword>
<feature type="domain" description="HTH myb-type" evidence="9">
    <location>
        <begin position="64"/>
        <end position="118"/>
    </location>
</feature>
<dbReference type="InterPro" id="IPR001005">
    <property type="entry name" value="SANT/Myb"/>
</dbReference>
<feature type="domain" description="Myb-like" evidence="8">
    <location>
        <begin position="11"/>
        <end position="63"/>
    </location>
</feature>
<evidence type="ECO:0000256" key="3">
    <source>
        <dbReference type="ARBA" id="ARBA00023015"/>
    </source>
</evidence>
<reference evidence="10 11" key="1">
    <citation type="submission" date="2024-01" db="EMBL/GenBank/DDBJ databases">
        <title>The complete chloroplast genome sequence of Lithospermum erythrorhizon: insights into the phylogenetic relationship among Boraginaceae species and the maternal lineages of purple gromwells.</title>
        <authorList>
            <person name="Okada T."/>
            <person name="Watanabe K."/>
        </authorList>
    </citation>
    <scope>NUCLEOTIDE SEQUENCE [LARGE SCALE GENOMIC DNA]</scope>
</reference>
<dbReference type="EMBL" id="BAABME010006498">
    <property type="protein sequence ID" value="GAA0168518.1"/>
    <property type="molecule type" value="Genomic_DNA"/>
</dbReference>
<accession>A0AAV3QXW3</accession>
<dbReference type="PANTHER" id="PTHR10641">
    <property type="entry name" value="MYB FAMILY TRANSCRIPTION FACTOR"/>
    <property type="match status" value="1"/>
</dbReference>
<evidence type="ECO:0000256" key="2">
    <source>
        <dbReference type="ARBA" id="ARBA00022737"/>
    </source>
</evidence>
<proteinExistence type="predicted"/>
<evidence type="ECO:0000313" key="11">
    <source>
        <dbReference type="Proteomes" id="UP001454036"/>
    </source>
</evidence>
<sequence>MGRGRAPCCDKDKVKRGPWSPAEDLSLISFIQKHGHGNWRALPKQAGLLRCGKSCRLRWINYLRPDVKRGKFSPQEEETIINLHTSIGNKWSRIASHLPGRTDNEIKNVWNTYLKKRVLKTSASASSSHSTSCSIISSSGDQKNMENCSSYQECVKNNEQKEHPEDSHCASNSSRTNKVVGDCDLTHCQPFEIPLENGDMDDFWNILGSLETPNESSHISRPRENGDGEGGNDKLLGESFEELQCKWLRNLEYELGLVAETGGRNKIHQIYERLWQSQGLAVIFVEPH</sequence>
<dbReference type="PANTHER" id="PTHR10641:SF1103">
    <property type="entry name" value="TRANSCRIPTION FACTOR MYB72"/>
    <property type="match status" value="1"/>
</dbReference>
<dbReference type="SMART" id="SM00717">
    <property type="entry name" value="SANT"/>
    <property type="match status" value="2"/>
</dbReference>
<dbReference type="Gene3D" id="1.10.10.60">
    <property type="entry name" value="Homeodomain-like"/>
    <property type="match status" value="2"/>
</dbReference>
<feature type="domain" description="Myb-like" evidence="8">
    <location>
        <begin position="64"/>
        <end position="114"/>
    </location>
</feature>
<dbReference type="PROSITE" id="PS51294">
    <property type="entry name" value="HTH_MYB"/>
    <property type="match status" value="2"/>
</dbReference>
<dbReference type="InterPro" id="IPR017930">
    <property type="entry name" value="Myb_dom"/>
</dbReference>
<dbReference type="AlphaFoldDB" id="A0AAV3QXW3"/>